<keyword evidence="4" id="KW-1185">Reference proteome</keyword>
<dbReference type="InterPro" id="IPR014756">
    <property type="entry name" value="Ig_E-set"/>
</dbReference>
<dbReference type="InterPro" id="IPR024079">
    <property type="entry name" value="MetalloPept_cat_dom_sf"/>
</dbReference>
<dbReference type="GO" id="GO:0008237">
    <property type="term" value="F:metallopeptidase activity"/>
    <property type="evidence" value="ECO:0007669"/>
    <property type="project" value="InterPro"/>
</dbReference>
<dbReference type="RefSeq" id="WP_260790990.1">
    <property type="nucleotide sequence ID" value="NZ_CP093313.1"/>
</dbReference>
<dbReference type="CDD" id="cd00603">
    <property type="entry name" value="IPT_PCSR"/>
    <property type="match status" value="1"/>
</dbReference>
<evidence type="ECO:0000256" key="1">
    <source>
        <dbReference type="SAM" id="SignalP"/>
    </source>
</evidence>
<dbReference type="Gene3D" id="2.60.40.10">
    <property type="entry name" value="Immunoglobulins"/>
    <property type="match status" value="2"/>
</dbReference>
<gene>
    <name evidence="3" type="ORF">MOP44_15545</name>
</gene>
<organism evidence="3 4">
    <name type="scientific">Occallatibacter riparius</name>
    <dbReference type="NCBI Taxonomy" id="1002689"/>
    <lineage>
        <taxon>Bacteria</taxon>
        <taxon>Pseudomonadati</taxon>
        <taxon>Acidobacteriota</taxon>
        <taxon>Terriglobia</taxon>
        <taxon>Terriglobales</taxon>
        <taxon>Acidobacteriaceae</taxon>
        <taxon>Occallatibacter</taxon>
    </lineage>
</organism>
<dbReference type="Pfam" id="PF01833">
    <property type="entry name" value="TIG"/>
    <property type="match status" value="1"/>
</dbReference>
<accession>A0A9J7BJM2</accession>
<keyword evidence="1" id="KW-0732">Signal</keyword>
<dbReference type="AlphaFoldDB" id="A0A9J7BJM2"/>
<dbReference type="InterPro" id="IPR002909">
    <property type="entry name" value="IPT_dom"/>
</dbReference>
<dbReference type="Proteomes" id="UP001059380">
    <property type="component" value="Chromosome"/>
</dbReference>
<dbReference type="InterPro" id="IPR013783">
    <property type="entry name" value="Ig-like_fold"/>
</dbReference>
<dbReference type="EMBL" id="CP093313">
    <property type="protein sequence ID" value="UWZ81986.1"/>
    <property type="molecule type" value="Genomic_DNA"/>
</dbReference>
<dbReference type="SUPFAM" id="SSF81296">
    <property type="entry name" value="E set domains"/>
    <property type="match status" value="1"/>
</dbReference>
<sequence>MASTHRRLSLAALLTLSLPLPLAAGGPRLVAGSTYFDLSVMGKPIRWPTGQVNYYVDQGPLSATVTHAQAVTMVDAAAALWSGVPTAAVSLINMGPLREDVSGLDTVAGNGDLVAPNDVAATATDKPIAVVFDADGSVIDAVLGSQASDPMSCNTTGVVVWTDGINTDATLAHAAIVLNGRCTNTASRLKMMTFLLERAFGLVLGLGHSQVYPDALRQSRPEQAQAWPVMQPLSGVCGQGGGQCIPNLHTLQYDDVAELNRLYPVTAENHAAFPGKMLTAANTVSITGNITFRAGTGMQGVNVVAVPLDPDRNPLYQYTVTAVSGTLFSGNHGNPVTGWTDTNGTPLSQYGSADPAVQGTFDLSYMPLPPGMTSASYQITFEPIDPLYIMEMTVGPYYWGSPDPSGTLSPMTVAALAAGASTSLTINVGDSASGGYSDAISTEQAPRLLPTSGFWSGRLSQVGQGDWFNFPVRGNRMLTIVTQAVDERGLPTDAKAMPSIGVWDGFFPVGAASVGYGPAFNGFAAGETWLRVATEGDDVLRVGIADLRGDGRPDYAYNGWVLYADSVEPSHLPASGGPIVIRGLGFRANDTVLVGGRAAQVTSVSPNEITAIAPSAEKGRTGSVDVEIDDLPLFYAASIIGGGISYDAGSGDSLALVTAPSNTIPIGVPTAFTVTALAGDLQPAHAVTVTYRVQSGTAKLACGSSSCSVTTGGDGSASMNVTAMDGTKSVVVASLTDGANVKANFTGGTPPTLAAMTPSLSIAEGASATWTTEALVLKSGVPLSGQTVTWQTGSGISVGSSKQATSNAAGIAAKSLSVGPLSPGGSATATACVNGTAQCVTFTATGAQPGSATVEAVGGTRQSLSAGGTPDQIMLRVRDTTGNPMAGATVTLAQAVYAWAPPCPPHGRCAQAELLANQTASATSAIDGTVTFAPASLAGAAVNVSGIAATGDASTVGVVIEIHP</sequence>
<name>A0A9J7BJM2_9BACT</name>
<feature type="signal peptide" evidence="1">
    <location>
        <begin position="1"/>
        <end position="23"/>
    </location>
</feature>
<evidence type="ECO:0000259" key="2">
    <source>
        <dbReference type="Pfam" id="PF01833"/>
    </source>
</evidence>
<reference evidence="3" key="1">
    <citation type="submission" date="2021-04" db="EMBL/GenBank/DDBJ databases">
        <title>Phylogenetic analysis of Acidobacteriaceae.</title>
        <authorList>
            <person name="Qiu L."/>
            <person name="Zhang Q."/>
        </authorList>
    </citation>
    <scope>NUCLEOTIDE SEQUENCE</scope>
    <source>
        <strain evidence="3">DSM 25168</strain>
    </source>
</reference>
<feature type="domain" description="IPT/TIG" evidence="2">
    <location>
        <begin position="565"/>
        <end position="630"/>
    </location>
</feature>
<dbReference type="InterPro" id="IPR008964">
    <property type="entry name" value="Invasin/intimin_cell_adhesion"/>
</dbReference>
<dbReference type="Gene3D" id="3.40.390.10">
    <property type="entry name" value="Collagenase (Catalytic Domain)"/>
    <property type="match status" value="1"/>
</dbReference>
<evidence type="ECO:0000313" key="4">
    <source>
        <dbReference type="Proteomes" id="UP001059380"/>
    </source>
</evidence>
<protein>
    <submittedName>
        <fullName evidence="3">IPT/TIG domain-containing protein</fullName>
    </submittedName>
</protein>
<dbReference type="SUPFAM" id="SSF49373">
    <property type="entry name" value="Invasin/intimin cell-adhesion fragments"/>
    <property type="match status" value="1"/>
</dbReference>
<dbReference type="KEGG" id="orp:MOP44_15545"/>
<evidence type="ECO:0000313" key="3">
    <source>
        <dbReference type="EMBL" id="UWZ81986.1"/>
    </source>
</evidence>
<proteinExistence type="predicted"/>
<feature type="chain" id="PRO_5039910597" evidence="1">
    <location>
        <begin position="24"/>
        <end position="964"/>
    </location>
</feature>